<evidence type="ECO:0000256" key="3">
    <source>
        <dbReference type="ARBA" id="ARBA00022448"/>
    </source>
</evidence>
<keyword evidence="3" id="KW-0813">Transport</keyword>
<dbReference type="RefSeq" id="XP_006818592.1">
    <property type="nucleotide sequence ID" value="XM_006818529.1"/>
</dbReference>
<evidence type="ECO:0000256" key="12">
    <source>
        <dbReference type="SAM" id="Phobius"/>
    </source>
</evidence>
<comment type="subcellular location">
    <subcellularLocation>
        <location evidence="1">Cell membrane</location>
        <topology evidence="1">Multi-pass membrane protein</topology>
    </subcellularLocation>
</comment>
<evidence type="ECO:0000256" key="1">
    <source>
        <dbReference type="ARBA" id="ARBA00004651"/>
    </source>
</evidence>
<dbReference type="InterPro" id="IPR038377">
    <property type="entry name" value="Na/Glc_symporter_sf"/>
</dbReference>
<comment type="similarity">
    <text evidence="2 11">Belongs to the sodium:solute symporter (SSF) (TC 2.A.21) family.</text>
</comment>
<feature type="transmembrane region" description="Helical" evidence="12">
    <location>
        <begin position="12"/>
        <end position="34"/>
    </location>
</feature>
<evidence type="ECO:0000256" key="10">
    <source>
        <dbReference type="ARBA" id="ARBA00023201"/>
    </source>
</evidence>
<evidence type="ECO:0000256" key="2">
    <source>
        <dbReference type="ARBA" id="ARBA00006434"/>
    </source>
</evidence>
<keyword evidence="13" id="KW-1185">Reference proteome</keyword>
<evidence type="ECO:0000256" key="5">
    <source>
        <dbReference type="ARBA" id="ARBA00022692"/>
    </source>
</evidence>
<feature type="non-terminal residue" evidence="14">
    <location>
        <position position="207"/>
    </location>
</feature>
<feature type="transmembrane region" description="Helical" evidence="12">
    <location>
        <begin position="85"/>
        <end position="107"/>
    </location>
</feature>
<keyword evidence="6 12" id="KW-1133">Transmembrane helix</keyword>
<evidence type="ECO:0000256" key="7">
    <source>
        <dbReference type="ARBA" id="ARBA00023053"/>
    </source>
</evidence>
<proteinExistence type="inferred from homology"/>
<keyword evidence="10" id="KW-0739">Sodium transport</keyword>
<evidence type="ECO:0000313" key="13">
    <source>
        <dbReference type="Proteomes" id="UP000694865"/>
    </source>
</evidence>
<evidence type="ECO:0000256" key="9">
    <source>
        <dbReference type="ARBA" id="ARBA00023136"/>
    </source>
</evidence>
<sequence>MTASPDVPGFSIADYVIFGLLLLVSASIGIWHACTGGKQRTTGEFLMANRMMGPIPVACSLTASFMSAITILGTPAEHYIHGCMYSLFGITYALVMILSAELFMPIFYKLKVTSAYEYLEFRFNSKFVRVLGSATFICQMVLYMGIAIYAPSLALNAGIKAVLWTDVFQLTVMVAGFLAVIIQGSINVGGWGVVMERSRAGGRLEFA</sequence>
<keyword evidence="7" id="KW-0915">Sodium</keyword>
<dbReference type="PROSITE" id="PS50283">
    <property type="entry name" value="NA_SOLUT_SYMP_3"/>
    <property type="match status" value="1"/>
</dbReference>
<name>A0ABM0MF01_SACKO</name>
<feature type="transmembrane region" description="Helical" evidence="12">
    <location>
        <begin position="55"/>
        <end position="73"/>
    </location>
</feature>
<reference evidence="14" key="1">
    <citation type="submission" date="2025-08" db="UniProtKB">
        <authorList>
            <consortium name="RefSeq"/>
        </authorList>
    </citation>
    <scope>IDENTIFICATION</scope>
    <source>
        <tissue evidence="14">Testes</tissue>
    </source>
</reference>
<evidence type="ECO:0000256" key="4">
    <source>
        <dbReference type="ARBA" id="ARBA00022475"/>
    </source>
</evidence>
<dbReference type="PANTHER" id="PTHR42985:SF40">
    <property type="entry name" value="LD47995P-RELATED"/>
    <property type="match status" value="1"/>
</dbReference>
<accession>A0ABM0MF01</accession>
<dbReference type="Gene3D" id="1.20.1730.10">
    <property type="entry name" value="Sodium/glucose cotransporter"/>
    <property type="match status" value="1"/>
</dbReference>
<dbReference type="Pfam" id="PF00474">
    <property type="entry name" value="SSF"/>
    <property type="match status" value="1"/>
</dbReference>
<dbReference type="Proteomes" id="UP000694865">
    <property type="component" value="Unplaced"/>
</dbReference>
<protein>
    <submittedName>
        <fullName evidence="14">Sodium-coupled monocarboxylate transporter 1-like</fullName>
    </submittedName>
</protein>
<keyword evidence="9 12" id="KW-0472">Membrane</keyword>
<evidence type="ECO:0000256" key="8">
    <source>
        <dbReference type="ARBA" id="ARBA00023065"/>
    </source>
</evidence>
<organism evidence="13 14">
    <name type="scientific">Saccoglossus kowalevskii</name>
    <name type="common">Acorn worm</name>
    <dbReference type="NCBI Taxonomy" id="10224"/>
    <lineage>
        <taxon>Eukaryota</taxon>
        <taxon>Metazoa</taxon>
        <taxon>Hemichordata</taxon>
        <taxon>Enteropneusta</taxon>
        <taxon>Harrimaniidae</taxon>
        <taxon>Saccoglossus</taxon>
    </lineage>
</organism>
<keyword evidence="4" id="KW-1003">Cell membrane</keyword>
<gene>
    <name evidence="14" type="primary">LOC102810356</name>
</gene>
<feature type="transmembrane region" description="Helical" evidence="12">
    <location>
        <begin position="127"/>
        <end position="150"/>
    </location>
</feature>
<dbReference type="InterPro" id="IPR001734">
    <property type="entry name" value="Na/solute_symporter"/>
</dbReference>
<keyword evidence="8" id="KW-0406">Ion transport</keyword>
<dbReference type="GeneID" id="102810356"/>
<dbReference type="PANTHER" id="PTHR42985">
    <property type="entry name" value="SODIUM-COUPLED MONOCARBOXYLATE TRANSPORTER"/>
    <property type="match status" value="1"/>
</dbReference>
<evidence type="ECO:0000313" key="14">
    <source>
        <dbReference type="RefSeq" id="XP_006818592.1"/>
    </source>
</evidence>
<keyword evidence="5 12" id="KW-0812">Transmembrane</keyword>
<feature type="transmembrane region" description="Helical" evidence="12">
    <location>
        <begin position="170"/>
        <end position="194"/>
    </location>
</feature>
<evidence type="ECO:0000256" key="11">
    <source>
        <dbReference type="RuleBase" id="RU362091"/>
    </source>
</evidence>
<dbReference type="InterPro" id="IPR051163">
    <property type="entry name" value="Sodium:Solute_Symporter_SSF"/>
</dbReference>
<evidence type="ECO:0000256" key="6">
    <source>
        <dbReference type="ARBA" id="ARBA00022989"/>
    </source>
</evidence>